<reference evidence="1" key="2">
    <citation type="submission" date="2020-09" db="EMBL/GenBank/DDBJ databases">
        <authorList>
            <person name="Kikuchi T."/>
        </authorList>
    </citation>
    <scope>NUCLEOTIDE SEQUENCE</scope>
    <source>
        <strain evidence="1">Ka4C1</strain>
    </source>
</reference>
<evidence type="ECO:0000313" key="3">
    <source>
        <dbReference type="Proteomes" id="UP000659654"/>
    </source>
</evidence>
<organism evidence="2 4">
    <name type="scientific">Bursaphelenchus xylophilus</name>
    <name type="common">Pinewood nematode worm</name>
    <name type="synonym">Aphelenchoides xylophilus</name>
    <dbReference type="NCBI Taxonomy" id="6326"/>
    <lineage>
        <taxon>Eukaryota</taxon>
        <taxon>Metazoa</taxon>
        <taxon>Ecdysozoa</taxon>
        <taxon>Nematoda</taxon>
        <taxon>Chromadorea</taxon>
        <taxon>Rhabditida</taxon>
        <taxon>Tylenchina</taxon>
        <taxon>Tylenchomorpha</taxon>
        <taxon>Aphelenchoidea</taxon>
        <taxon>Aphelenchoididae</taxon>
        <taxon>Bursaphelenchus</taxon>
    </lineage>
</organism>
<keyword evidence="3" id="KW-1185">Reference proteome</keyword>
<proteinExistence type="predicted"/>
<accession>A0A1I7SDJ4</accession>
<dbReference type="WBParaSite" id="BXY_1110000.1">
    <property type="protein sequence ID" value="BXY_1110000.1"/>
    <property type="gene ID" value="BXY_1110000"/>
</dbReference>
<evidence type="ECO:0000313" key="2">
    <source>
        <dbReference type="Proteomes" id="UP000095284"/>
    </source>
</evidence>
<gene>
    <name evidence="1" type="ORF">BXYJ_LOCUS10753</name>
</gene>
<sequence length="415" mass="48480">MALEPVNLGHKVWTRIIGYLDDTTLLNFITVHKSLSPLAIEVLYKRRCCRNQIYRLPGETWKEAFADLANRVFWNKWEPMKNVIFCAERNCERFGFVGENDVIVTSFDLLEKFVRHFKLEHSAPELAGKKVWLIRHGELLVVWLPPLHTIKIYEVNTTQLIHSQTFTKPQTPVNGCLLYDERCKLFNAYDQSVHYADVNGDIQKVFYKENGEHLIFYHDGGALRVYNCATEKMREEISTQDSQCQLLKGTNEVMTIHGRYGFRDDRSHKKAEIYDVRSGSDPVCFIDLPRRSSILEACPGLLVKVPGPREVQSTREYMMYSSWPTGKWARVLKPIDQIYDGPPGTWLKLVEESENLVWLTALRPHGETLKTQKLLYFEVFRGRVVCKAMDRTLSTERPHYFHELYRELRNTVRET</sequence>
<evidence type="ECO:0000313" key="4">
    <source>
        <dbReference type="WBParaSite" id="BXY_1110000.1"/>
    </source>
</evidence>
<dbReference type="EMBL" id="CAJFDI010000005">
    <property type="protein sequence ID" value="CAD5229970.1"/>
    <property type="molecule type" value="Genomic_DNA"/>
</dbReference>
<dbReference type="EMBL" id="CAJFCV020000005">
    <property type="protein sequence ID" value="CAG9120786.1"/>
    <property type="molecule type" value="Genomic_DNA"/>
</dbReference>
<name>A0A1I7SDJ4_BURXY</name>
<dbReference type="Proteomes" id="UP000582659">
    <property type="component" value="Unassembled WGS sequence"/>
</dbReference>
<dbReference type="AlphaFoldDB" id="A0A1I7SDJ4"/>
<reference evidence="4" key="1">
    <citation type="submission" date="2016-11" db="UniProtKB">
        <authorList>
            <consortium name="WormBaseParasite"/>
        </authorList>
    </citation>
    <scope>IDENTIFICATION</scope>
</reference>
<evidence type="ECO:0000313" key="1">
    <source>
        <dbReference type="EMBL" id="CAD5229970.1"/>
    </source>
</evidence>
<dbReference type="Proteomes" id="UP000095284">
    <property type="component" value="Unplaced"/>
</dbReference>
<protein>
    <submittedName>
        <fullName evidence="1">(pine wood nematode) hypothetical protein</fullName>
    </submittedName>
</protein>
<dbReference type="Proteomes" id="UP000659654">
    <property type="component" value="Unassembled WGS sequence"/>
</dbReference>